<proteinExistence type="predicted"/>
<sequence length="34" mass="3644">MRSLPVYPPRQSAPDTGLGILLLTSKGPVHVKKS</sequence>
<reference evidence="1" key="1">
    <citation type="submission" date="2014-11" db="EMBL/GenBank/DDBJ databases">
        <authorList>
            <person name="Amaro Gonzalez C."/>
        </authorList>
    </citation>
    <scope>NUCLEOTIDE SEQUENCE</scope>
</reference>
<accession>A0A0E9UCD8</accession>
<name>A0A0E9UCD8_ANGAN</name>
<dbReference type="EMBL" id="GBXM01045949">
    <property type="protein sequence ID" value="JAH62628.1"/>
    <property type="molecule type" value="Transcribed_RNA"/>
</dbReference>
<evidence type="ECO:0000313" key="1">
    <source>
        <dbReference type="EMBL" id="JAH62628.1"/>
    </source>
</evidence>
<protein>
    <submittedName>
        <fullName evidence="1">Uncharacterized protein</fullName>
    </submittedName>
</protein>
<dbReference type="AlphaFoldDB" id="A0A0E9UCD8"/>
<reference evidence="1" key="2">
    <citation type="journal article" date="2015" name="Fish Shellfish Immunol.">
        <title>Early steps in the European eel (Anguilla anguilla)-Vibrio vulnificus interaction in the gills: Role of the RtxA13 toxin.</title>
        <authorList>
            <person name="Callol A."/>
            <person name="Pajuelo D."/>
            <person name="Ebbesson L."/>
            <person name="Teles M."/>
            <person name="MacKenzie S."/>
            <person name="Amaro C."/>
        </authorList>
    </citation>
    <scope>NUCLEOTIDE SEQUENCE</scope>
</reference>
<organism evidence="1">
    <name type="scientific">Anguilla anguilla</name>
    <name type="common">European freshwater eel</name>
    <name type="synonym">Muraena anguilla</name>
    <dbReference type="NCBI Taxonomy" id="7936"/>
    <lineage>
        <taxon>Eukaryota</taxon>
        <taxon>Metazoa</taxon>
        <taxon>Chordata</taxon>
        <taxon>Craniata</taxon>
        <taxon>Vertebrata</taxon>
        <taxon>Euteleostomi</taxon>
        <taxon>Actinopterygii</taxon>
        <taxon>Neopterygii</taxon>
        <taxon>Teleostei</taxon>
        <taxon>Anguilliformes</taxon>
        <taxon>Anguillidae</taxon>
        <taxon>Anguilla</taxon>
    </lineage>
</organism>